<protein>
    <submittedName>
        <fullName evidence="5">Transcriptional regulator</fullName>
    </submittedName>
</protein>
<sequence>MQFIRSISATKISSFLNNLYGYEISIEEVIKHAGVNPLILSSPDNRLSGFEAQKIIEATIILTSDDNLGLHQGEHLSKGFSNILGYVLMNCSTLKECWTKYCRYEKIIDSTSISDFKIIDNYAVLSNITLDKSLENNRQFSEFKISGLLSYIKLLSNENLQLHEVHFTHSKPSNTSEYERIFQCKISFEKSANALIFDSELLNISVIEPNEKLLLLFEKNAEEVLELFNDNTYANMVTEILLEEIKKCNLPSIKNVAKKLLLSVRSLQLYLHKEDTSYIKLVKKTRKNIAEKYLNDRNISIDEITYVLGFSETSAFHRAFKNWTGVTPTQFRKLN</sequence>
<keyword evidence="1" id="KW-0805">Transcription regulation</keyword>
<dbReference type="InterPro" id="IPR020449">
    <property type="entry name" value="Tscrpt_reg_AraC-type_HTH"/>
</dbReference>
<dbReference type="Pfam" id="PF12833">
    <property type="entry name" value="HTH_18"/>
    <property type="match status" value="1"/>
</dbReference>
<gene>
    <name evidence="5" type="ORF">psyc5s11_54500</name>
</gene>
<dbReference type="InterPro" id="IPR009057">
    <property type="entry name" value="Homeodomain-like_sf"/>
</dbReference>
<dbReference type="Pfam" id="PF12625">
    <property type="entry name" value="Arabinose_bd"/>
    <property type="match status" value="1"/>
</dbReference>
<dbReference type="PROSITE" id="PS01124">
    <property type="entry name" value="HTH_ARAC_FAMILY_2"/>
    <property type="match status" value="1"/>
</dbReference>
<evidence type="ECO:0000256" key="3">
    <source>
        <dbReference type="ARBA" id="ARBA00023163"/>
    </source>
</evidence>
<name>A0ABM7TEG4_9CLOT</name>
<dbReference type="Gene3D" id="1.10.10.60">
    <property type="entry name" value="Homeodomain-like"/>
    <property type="match status" value="1"/>
</dbReference>
<dbReference type="PANTHER" id="PTHR47894:SF1">
    <property type="entry name" value="HTH-TYPE TRANSCRIPTIONAL REGULATOR VQSM"/>
    <property type="match status" value="1"/>
</dbReference>
<evidence type="ECO:0000256" key="1">
    <source>
        <dbReference type="ARBA" id="ARBA00023015"/>
    </source>
</evidence>
<dbReference type="EMBL" id="AP024849">
    <property type="protein sequence ID" value="BCZ49383.1"/>
    <property type="molecule type" value="Genomic_DNA"/>
</dbReference>
<dbReference type="InterPro" id="IPR032687">
    <property type="entry name" value="AraC-type_N"/>
</dbReference>
<keyword evidence="2" id="KW-0238">DNA-binding</keyword>
<keyword evidence="6" id="KW-1185">Reference proteome</keyword>
<accession>A0ABM7TEG4</accession>
<feature type="domain" description="HTH araC/xylS-type" evidence="4">
    <location>
        <begin position="235"/>
        <end position="334"/>
    </location>
</feature>
<dbReference type="SMART" id="SM00342">
    <property type="entry name" value="HTH_ARAC"/>
    <property type="match status" value="1"/>
</dbReference>
<dbReference type="RefSeq" id="WP_224035569.1">
    <property type="nucleotide sequence ID" value="NZ_AP024849.1"/>
</dbReference>
<proteinExistence type="predicted"/>
<keyword evidence="3" id="KW-0804">Transcription</keyword>
<dbReference type="Proteomes" id="UP000824633">
    <property type="component" value="Chromosome"/>
</dbReference>
<evidence type="ECO:0000313" key="5">
    <source>
        <dbReference type="EMBL" id="BCZ49383.1"/>
    </source>
</evidence>
<dbReference type="PRINTS" id="PR00032">
    <property type="entry name" value="HTHARAC"/>
</dbReference>
<evidence type="ECO:0000259" key="4">
    <source>
        <dbReference type="PROSITE" id="PS01124"/>
    </source>
</evidence>
<organism evidence="5 6">
    <name type="scientific">Clostridium gelidum</name>
    <dbReference type="NCBI Taxonomy" id="704125"/>
    <lineage>
        <taxon>Bacteria</taxon>
        <taxon>Bacillati</taxon>
        <taxon>Bacillota</taxon>
        <taxon>Clostridia</taxon>
        <taxon>Eubacteriales</taxon>
        <taxon>Clostridiaceae</taxon>
        <taxon>Clostridium</taxon>
    </lineage>
</organism>
<dbReference type="PANTHER" id="PTHR47894">
    <property type="entry name" value="HTH-TYPE TRANSCRIPTIONAL REGULATOR GADX"/>
    <property type="match status" value="1"/>
</dbReference>
<evidence type="ECO:0000256" key="2">
    <source>
        <dbReference type="ARBA" id="ARBA00023125"/>
    </source>
</evidence>
<reference evidence="6" key="1">
    <citation type="submission" date="2021-07" db="EMBL/GenBank/DDBJ databases">
        <title>Complete genome sequencing of a Clostridium isolate.</title>
        <authorList>
            <person name="Ueki A."/>
            <person name="Tonouchi A."/>
        </authorList>
    </citation>
    <scope>NUCLEOTIDE SEQUENCE [LARGE SCALE GENOMIC DNA]</scope>
    <source>
        <strain evidence="6">C5S11</strain>
    </source>
</reference>
<evidence type="ECO:0000313" key="6">
    <source>
        <dbReference type="Proteomes" id="UP000824633"/>
    </source>
</evidence>
<dbReference type="InterPro" id="IPR018060">
    <property type="entry name" value="HTH_AraC"/>
</dbReference>
<dbReference type="SUPFAM" id="SSF46689">
    <property type="entry name" value="Homeodomain-like"/>
    <property type="match status" value="1"/>
</dbReference>